<dbReference type="EMBL" id="QJKJ01003928">
    <property type="protein sequence ID" value="RDX96267.1"/>
    <property type="molecule type" value="Genomic_DNA"/>
</dbReference>
<gene>
    <name evidence="1" type="ORF">CR513_21103</name>
</gene>
<evidence type="ECO:0000313" key="1">
    <source>
        <dbReference type="EMBL" id="RDX96267.1"/>
    </source>
</evidence>
<sequence length="82" mass="10021">MQEIFCIVFEWWIMHVSHAPYSNNFSLKCEHNGNTFKHIHLKKKIRLKHQKLQDLVYMNDIDYKNLWLLEEISGDDKYVKII</sequence>
<feature type="non-terminal residue" evidence="1">
    <location>
        <position position="1"/>
    </location>
</feature>
<name>A0A371H0D3_MUCPR</name>
<evidence type="ECO:0000313" key="2">
    <source>
        <dbReference type="Proteomes" id="UP000257109"/>
    </source>
</evidence>
<keyword evidence="2" id="KW-1185">Reference proteome</keyword>
<organism evidence="1 2">
    <name type="scientific">Mucuna pruriens</name>
    <name type="common">Velvet bean</name>
    <name type="synonym">Dolichos pruriens</name>
    <dbReference type="NCBI Taxonomy" id="157652"/>
    <lineage>
        <taxon>Eukaryota</taxon>
        <taxon>Viridiplantae</taxon>
        <taxon>Streptophyta</taxon>
        <taxon>Embryophyta</taxon>
        <taxon>Tracheophyta</taxon>
        <taxon>Spermatophyta</taxon>
        <taxon>Magnoliopsida</taxon>
        <taxon>eudicotyledons</taxon>
        <taxon>Gunneridae</taxon>
        <taxon>Pentapetalae</taxon>
        <taxon>rosids</taxon>
        <taxon>fabids</taxon>
        <taxon>Fabales</taxon>
        <taxon>Fabaceae</taxon>
        <taxon>Papilionoideae</taxon>
        <taxon>50 kb inversion clade</taxon>
        <taxon>NPAAA clade</taxon>
        <taxon>indigoferoid/millettioid clade</taxon>
        <taxon>Phaseoleae</taxon>
        <taxon>Mucuna</taxon>
    </lineage>
</organism>
<reference evidence="1" key="1">
    <citation type="submission" date="2018-05" db="EMBL/GenBank/DDBJ databases">
        <title>Draft genome of Mucuna pruriens seed.</title>
        <authorList>
            <person name="Nnadi N.E."/>
            <person name="Vos R."/>
            <person name="Hasami M.H."/>
            <person name="Devisetty U.K."/>
            <person name="Aguiy J.C."/>
        </authorList>
    </citation>
    <scope>NUCLEOTIDE SEQUENCE [LARGE SCALE GENOMIC DNA]</scope>
    <source>
        <strain evidence="1">JCA_2017</strain>
    </source>
</reference>
<dbReference type="AlphaFoldDB" id="A0A371H0D3"/>
<protein>
    <submittedName>
        <fullName evidence="1">Uncharacterized protein</fullName>
    </submittedName>
</protein>
<accession>A0A371H0D3</accession>
<comment type="caution">
    <text evidence="1">The sequence shown here is derived from an EMBL/GenBank/DDBJ whole genome shotgun (WGS) entry which is preliminary data.</text>
</comment>
<proteinExistence type="predicted"/>
<dbReference type="Proteomes" id="UP000257109">
    <property type="component" value="Unassembled WGS sequence"/>
</dbReference>